<organism evidence="2 3">
    <name type="scientific">Decorospora gaudefroyi</name>
    <dbReference type="NCBI Taxonomy" id="184978"/>
    <lineage>
        <taxon>Eukaryota</taxon>
        <taxon>Fungi</taxon>
        <taxon>Dikarya</taxon>
        <taxon>Ascomycota</taxon>
        <taxon>Pezizomycotina</taxon>
        <taxon>Dothideomycetes</taxon>
        <taxon>Pleosporomycetidae</taxon>
        <taxon>Pleosporales</taxon>
        <taxon>Pleosporineae</taxon>
        <taxon>Pleosporaceae</taxon>
        <taxon>Decorospora</taxon>
    </lineage>
</organism>
<sequence length="131" mass="14244">MVICTSAVLLGSAATASYSYSPDQLPSPHVLGAHAVTSCTRCVRLTRPRPGAHCCPSGMHGFPLRRNQVHFITNPSSSFLSNLRRWRLVAASASVLHWKVTEIRCSVAHSGATVRSTVRLTTHANPLEREN</sequence>
<accession>A0A6A5KIV4</accession>
<evidence type="ECO:0000256" key="1">
    <source>
        <dbReference type="SAM" id="SignalP"/>
    </source>
</evidence>
<evidence type="ECO:0008006" key="4">
    <source>
        <dbReference type="Google" id="ProtNLM"/>
    </source>
</evidence>
<protein>
    <recommendedName>
        <fullName evidence="4">Secreted protein</fullName>
    </recommendedName>
</protein>
<proteinExistence type="predicted"/>
<dbReference type="EMBL" id="ML975282">
    <property type="protein sequence ID" value="KAF1835787.1"/>
    <property type="molecule type" value="Genomic_DNA"/>
</dbReference>
<dbReference type="Proteomes" id="UP000800040">
    <property type="component" value="Unassembled WGS sequence"/>
</dbReference>
<feature type="chain" id="PRO_5025668192" description="Secreted protein" evidence="1">
    <location>
        <begin position="20"/>
        <end position="131"/>
    </location>
</feature>
<evidence type="ECO:0000313" key="3">
    <source>
        <dbReference type="Proteomes" id="UP000800040"/>
    </source>
</evidence>
<keyword evidence="1" id="KW-0732">Signal</keyword>
<name>A0A6A5KIV4_9PLEO</name>
<reference evidence="2" key="1">
    <citation type="submission" date="2020-01" db="EMBL/GenBank/DDBJ databases">
        <authorList>
            <consortium name="DOE Joint Genome Institute"/>
            <person name="Haridas S."/>
            <person name="Albert R."/>
            <person name="Binder M."/>
            <person name="Bloem J."/>
            <person name="Labutti K."/>
            <person name="Salamov A."/>
            <person name="Andreopoulos B."/>
            <person name="Baker S.E."/>
            <person name="Barry K."/>
            <person name="Bills G."/>
            <person name="Bluhm B.H."/>
            <person name="Cannon C."/>
            <person name="Castanera R."/>
            <person name="Culley D.E."/>
            <person name="Daum C."/>
            <person name="Ezra D."/>
            <person name="Gonzalez J.B."/>
            <person name="Henrissat B."/>
            <person name="Kuo A."/>
            <person name="Liang C."/>
            <person name="Lipzen A."/>
            <person name="Lutzoni F."/>
            <person name="Magnuson J."/>
            <person name="Mondo S."/>
            <person name="Nolan M."/>
            <person name="Ohm R."/>
            <person name="Pangilinan J."/>
            <person name="Park H.-J."/>
            <person name="Ramirez L."/>
            <person name="Alfaro M."/>
            <person name="Sun H."/>
            <person name="Tritt A."/>
            <person name="Yoshinaga Y."/>
            <person name="Zwiers L.-H."/>
            <person name="Turgeon B.G."/>
            <person name="Goodwin S.B."/>
            <person name="Spatafora J.W."/>
            <person name="Crous P.W."/>
            <person name="Grigoriev I.V."/>
        </authorList>
    </citation>
    <scope>NUCLEOTIDE SEQUENCE</scope>
    <source>
        <strain evidence="2">P77</strain>
    </source>
</reference>
<feature type="signal peptide" evidence="1">
    <location>
        <begin position="1"/>
        <end position="19"/>
    </location>
</feature>
<gene>
    <name evidence="2" type="ORF">BDW02DRAFT_270167</name>
</gene>
<keyword evidence="3" id="KW-1185">Reference proteome</keyword>
<evidence type="ECO:0000313" key="2">
    <source>
        <dbReference type="EMBL" id="KAF1835787.1"/>
    </source>
</evidence>
<dbReference type="AlphaFoldDB" id="A0A6A5KIV4"/>